<sequence length="215" mass="22869">MGGVLALALFGVPHFQFELVEKGGESHSNGSVSARAGAGGVGDGRDVPRVLHGVRVFILSEWAEEHPRQARRAIQGGVWAVDALLVLAALDGLSAWRVAVSAASNHVYALHLAQFPLVRVGGALVVGSCALALGNHFLWFFYFMQHLHFPFGQVCSFIFFGVWLVPLALFVSLTPADSSLPNAQAAGAGKSRRNILRTLLGAARPAGDRQGLHTE</sequence>
<comment type="caution">
    <text evidence="7">The sequence shown here is derived from an EMBL/GenBank/DDBJ whole genome shotgun (WGS) entry which is preliminary data.</text>
</comment>
<dbReference type="OrthoDB" id="28257at2759"/>
<feature type="transmembrane region" description="Helical" evidence="6">
    <location>
        <begin position="154"/>
        <end position="173"/>
    </location>
</feature>
<name>A0A9W8CWF3_9FUNG</name>
<dbReference type="GO" id="GO:0000139">
    <property type="term" value="C:Golgi membrane"/>
    <property type="evidence" value="ECO:0007669"/>
    <property type="project" value="TreeGrafter"/>
</dbReference>
<dbReference type="Proteomes" id="UP001143981">
    <property type="component" value="Unassembled WGS sequence"/>
</dbReference>
<comment type="similarity">
    <text evidence="2">Belongs to the SVP26 family.</text>
</comment>
<evidence type="ECO:0000256" key="4">
    <source>
        <dbReference type="ARBA" id="ARBA00022989"/>
    </source>
</evidence>
<dbReference type="GO" id="GO:0005789">
    <property type="term" value="C:endoplasmic reticulum membrane"/>
    <property type="evidence" value="ECO:0007669"/>
    <property type="project" value="TreeGrafter"/>
</dbReference>
<accession>A0A9W8CWF3</accession>
<dbReference type="PANTHER" id="PTHR13144">
    <property type="entry name" value="TEX261 PROTEIN"/>
    <property type="match status" value="1"/>
</dbReference>
<feature type="transmembrane region" description="Helical" evidence="6">
    <location>
        <begin position="78"/>
        <end position="100"/>
    </location>
</feature>
<protein>
    <submittedName>
        <fullName evidence="7">Erv26 super protein</fullName>
    </submittedName>
</protein>
<dbReference type="Pfam" id="PF04148">
    <property type="entry name" value="Erv26"/>
    <property type="match status" value="1"/>
</dbReference>
<dbReference type="GO" id="GO:0006888">
    <property type="term" value="P:endoplasmic reticulum to Golgi vesicle-mediated transport"/>
    <property type="evidence" value="ECO:0007669"/>
    <property type="project" value="InterPro"/>
</dbReference>
<evidence type="ECO:0000313" key="7">
    <source>
        <dbReference type="EMBL" id="KAJ1727090.1"/>
    </source>
</evidence>
<dbReference type="GO" id="GO:0097020">
    <property type="term" value="F:COPII receptor activity"/>
    <property type="evidence" value="ECO:0007669"/>
    <property type="project" value="InterPro"/>
</dbReference>
<organism evidence="7 8">
    <name type="scientific">Coemansia biformis</name>
    <dbReference type="NCBI Taxonomy" id="1286918"/>
    <lineage>
        <taxon>Eukaryota</taxon>
        <taxon>Fungi</taxon>
        <taxon>Fungi incertae sedis</taxon>
        <taxon>Zoopagomycota</taxon>
        <taxon>Kickxellomycotina</taxon>
        <taxon>Kickxellomycetes</taxon>
        <taxon>Kickxellales</taxon>
        <taxon>Kickxellaceae</taxon>
        <taxon>Coemansia</taxon>
    </lineage>
</organism>
<evidence type="ECO:0000313" key="8">
    <source>
        <dbReference type="Proteomes" id="UP001143981"/>
    </source>
</evidence>
<dbReference type="AlphaFoldDB" id="A0A9W8CWF3"/>
<dbReference type="InterPro" id="IPR007277">
    <property type="entry name" value="Svp26/Tex261"/>
</dbReference>
<proteinExistence type="inferred from homology"/>
<feature type="transmembrane region" description="Helical" evidence="6">
    <location>
        <begin position="120"/>
        <end position="142"/>
    </location>
</feature>
<evidence type="ECO:0000256" key="6">
    <source>
        <dbReference type="SAM" id="Phobius"/>
    </source>
</evidence>
<dbReference type="PANTHER" id="PTHR13144:SF0">
    <property type="entry name" value="PROTEIN TEX261"/>
    <property type="match status" value="1"/>
</dbReference>
<dbReference type="GO" id="GO:0030134">
    <property type="term" value="C:COPII-coated ER to Golgi transport vesicle"/>
    <property type="evidence" value="ECO:0007669"/>
    <property type="project" value="TreeGrafter"/>
</dbReference>
<keyword evidence="3 6" id="KW-0812">Transmembrane</keyword>
<keyword evidence="5 6" id="KW-0472">Membrane</keyword>
<evidence type="ECO:0000256" key="5">
    <source>
        <dbReference type="ARBA" id="ARBA00023136"/>
    </source>
</evidence>
<keyword evidence="4 6" id="KW-1133">Transmembrane helix</keyword>
<comment type="subcellular location">
    <subcellularLocation>
        <location evidence="1">Membrane</location>
        <topology evidence="1">Multi-pass membrane protein</topology>
    </subcellularLocation>
</comment>
<keyword evidence="8" id="KW-1185">Reference proteome</keyword>
<dbReference type="EMBL" id="JANBOI010001229">
    <property type="protein sequence ID" value="KAJ1727090.1"/>
    <property type="molecule type" value="Genomic_DNA"/>
</dbReference>
<evidence type="ECO:0000256" key="3">
    <source>
        <dbReference type="ARBA" id="ARBA00022692"/>
    </source>
</evidence>
<gene>
    <name evidence="7" type="primary">SVP26</name>
    <name evidence="7" type="ORF">LPJ61_004769</name>
</gene>
<evidence type="ECO:0000256" key="2">
    <source>
        <dbReference type="ARBA" id="ARBA00008096"/>
    </source>
</evidence>
<evidence type="ECO:0000256" key="1">
    <source>
        <dbReference type="ARBA" id="ARBA00004141"/>
    </source>
</evidence>
<reference evidence="7" key="1">
    <citation type="submission" date="2022-07" db="EMBL/GenBank/DDBJ databases">
        <title>Phylogenomic reconstructions and comparative analyses of Kickxellomycotina fungi.</title>
        <authorList>
            <person name="Reynolds N.K."/>
            <person name="Stajich J.E."/>
            <person name="Barry K."/>
            <person name="Grigoriev I.V."/>
            <person name="Crous P."/>
            <person name="Smith M.E."/>
        </authorList>
    </citation>
    <scope>NUCLEOTIDE SEQUENCE</scope>
    <source>
        <strain evidence="7">BCRC 34381</strain>
    </source>
</reference>